<accession>A0AAJ6B3U3</accession>
<keyword evidence="2" id="KW-1133">Transmembrane helix</keyword>
<feature type="transmembrane region" description="Helical" evidence="2">
    <location>
        <begin position="240"/>
        <end position="263"/>
    </location>
</feature>
<proteinExistence type="predicted"/>
<evidence type="ECO:0000313" key="3">
    <source>
        <dbReference type="EMBL" id="WEK13552.1"/>
    </source>
</evidence>
<protein>
    <submittedName>
        <fullName evidence="3">Uncharacterized protein</fullName>
    </submittedName>
</protein>
<evidence type="ECO:0000256" key="1">
    <source>
        <dbReference type="SAM" id="MobiDB-lite"/>
    </source>
</evidence>
<gene>
    <name evidence="3" type="ORF">P0Y48_14005</name>
</gene>
<name>A0AAJ6B3U3_9MICO</name>
<keyword evidence="2" id="KW-0812">Transmembrane</keyword>
<keyword evidence="2" id="KW-0472">Membrane</keyword>
<evidence type="ECO:0000313" key="4">
    <source>
        <dbReference type="Proteomes" id="UP001213972"/>
    </source>
</evidence>
<evidence type="ECO:0000256" key="2">
    <source>
        <dbReference type="SAM" id="Phobius"/>
    </source>
</evidence>
<sequence>MTYGYLVSPTRHFPLETIEGNPETISSAGQRYTRIGSQMEWTAEELDKLAASTKYKAEGLDAIRESAGELAGELHKVASRYSDTGPVLVTYASALRKAQRTTVDPLVQPIRNAHEAAQEAAEELRRAQNAADDLDHTWPWEDEPTDADRRAAGSGVSTARTASTTAAGALEDLWQSFETGYDEWEKAYEAAVTGVKNACDASGINDTWWEDLLDGLATVATVIGTIAVIAAIIISGPIAGVLLAIAAIASFVALAAHLTMMIAGSKRVSMSDIVFDLIGVVPFLGAFGKALKGGQGMLGSLRAASGLGGATRGTLGVGRNAIAYDLRSIAGAGGRYGGRAAREARAAGIADDFFRVVQNSWGRNAWNAIREGGTQLDGQAATMADRLASAWPGGRAGNATRNWLSGVDGPGALMQGTNVWNLGYGGYQSLQGVGVPLPDMPDVVPNPFGR</sequence>
<feature type="region of interest" description="Disordered" evidence="1">
    <location>
        <begin position="124"/>
        <end position="159"/>
    </location>
</feature>
<dbReference type="EMBL" id="CP119321">
    <property type="protein sequence ID" value="WEK13552.1"/>
    <property type="molecule type" value="Genomic_DNA"/>
</dbReference>
<dbReference type="AlphaFoldDB" id="A0AAJ6B3U3"/>
<reference evidence="3" key="1">
    <citation type="submission" date="2023-03" db="EMBL/GenBank/DDBJ databases">
        <title>Andean soil-derived lignocellulolytic bacterial consortium as a source of novel taxa and putative plastic-active enzymes.</title>
        <authorList>
            <person name="Diaz-Garcia L."/>
            <person name="Chuvochina M."/>
            <person name="Feuerriegel G."/>
            <person name="Bunk B."/>
            <person name="Sproer C."/>
            <person name="Streit W.R."/>
            <person name="Rodriguez L.M."/>
            <person name="Overmann J."/>
            <person name="Jimenez D.J."/>
        </authorList>
    </citation>
    <scope>NUCLEOTIDE SEQUENCE</scope>
    <source>
        <strain evidence="3">MAG 4610</strain>
    </source>
</reference>
<organism evidence="3 4">
    <name type="scientific">Candidatus Microbacterium phytovorans</name>
    <dbReference type="NCBI Taxonomy" id="3121374"/>
    <lineage>
        <taxon>Bacteria</taxon>
        <taxon>Bacillati</taxon>
        <taxon>Actinomycetota</taxon>
        <taxon>Actinomycetes</taxon>
        <taxon>Micrococcales</taxon>
        <taxon>Microbacteriaceae</taxon>
        <taxon>Microbacterium</taxon>
    </lineage>
</organism>
<dbReference type="Proteomes" id="UP001213972">
    <property type="component" value="Chromosome"/>
</dbReference>
<feature type="transmembrane region" description="Helical" evidence="2">
    <location>
        <begin position="212"/>
        <end position="234"/>
    </location>
</feature>